<accession>A0A067PT95</accession>
<keyword evidence="2" id="KW-1185">Reference proteome</keyword>
<gene>
    <name evidence="1" type="ORF">JAAARDRAFT_428974</name>
</gene>
<reference evidence="2" key="1">
    <citation type="journal article" date="2014" name="Proc. Natl. Acad. Sci. U.S.A.">
        <title>Extensive sampling of basidiomycete genomes demonstrates inadequacy of the white-rot/brown-rot paradigm for wood decay fungi.</title>
        <authorList>
            <person name="Riley R."/>
            <person name="Salamov A.A."/>
            <person name="Brown D.W."/>
            <person name="Nagy L.G."/>
            <person name="Floudas D."/>
            <person name="Held B.W."/>
            <person name="Levasseur A."/>
            <person name="Lombard V."/>
            <person name="Morin E."/>
            <person name="Otillar R."/>
            <person name="Lindquist E.A."/>
            <person name="Sun H."/>
            <person name="LaButti K.M."/>
            <person name="Schmutz J."/>
            <person name="Jabbour D."/>
            <person name="Luo H."/>
            <person name="Baker S.E."/>
            <person name="Pisabarro A.G."/>
            <person name="Walton J.D."/>
            <person name="Blanchette R.A."/>
            <person name="Henrissat B."/>
            <person name="Martin F."/>
            <person name="Cullen D."/>
            <person name="Hibbett D.S."/>
            <person name="Grigoriev I.V."/>
        </authorList>
    </citation>
    <scope>NUCLEOTIDE SEQUENCE [LARGE SCALE GENOMIC DNA]</scope>
    <source>
        <strain evidence="2">MUCL 33604</strain>
    </source>
</reference>
<evidence type="ECO:0000313" key="2">
    <source>
        <dbReference type="Proteomes" id="UP000027265"/>
    </source>
</evidence>
<dbReference type="InParanoid" id="A0A067PT95"/>
<evidence type="ECO:0000313" key="1">
    <source>
        <dbReference type="EMBL" id="KDQ53571.1"/>
    </source>
</evidence>
<proteinExistence type="predicted"/>
<organism evidence="1 2">
    <name type="scientific">Jaapia argillacea MUCL 33604</name>
    <dbReference type="NCBI Taxonomy" id="933084"/>
    <lineage>
        <taxon>Eukaryota</taxon>
        <taxon>Fungi</taxon>
        <taxon>Dikarya</taxon>
        <taxon>Basidiomycota</taxon>
        <taxon>Agaricomycotina</taxon>
        <taxon>Agaricomycetes</taxon>
        <taxon>Agaricomycetidae</taxon>
        <taxon>Jaapiales</taxon>
        <taxon>Jaapiaceae</taxon>
        <taxon>Jaapia</taxon>
    </lineage>
</organism>
<dbReference type="AlphaFoldDB" id="A0A067PT95"/>
<dbReference type="EMBL" id="KL197733">
    <property type="protein sequence ID" value="KDQ53571.1"/>
    <property type="molecule type" value="Genomic_DNA"/>
</dbReference>
<dbReference type="HOGENOM" id="CLU_1768355_0_0_1"/>
<dbReference type="Proteomes" id="UP000027265">
    <property type="component" value="Unassembled WGS sequence"/>
</dbReference>
<protein>
    <submittedName>
        <fullName evidence="1">Uncharacterized protein</fullName>
    </submittedName>
</protein>
<sequence>MSINRTLTFNWTGVTKKVDIVLCFTPLPNPKLGIEQNPVAWHVITPQTGDGGGSTTIQYASHAGLGNDEICHDNIVGSPIKVDMNSKVNVAGDTLWEAPGVINASLGRTVGPSMFVEPKFQPVLKAYVNLGDQSATRVIILSHKHTF</sequence>
<name>A0A067PT95_9AGAM</name>